<dbReference type="Proteomes" id="UP000017836">
    <property type="component" value="Unassembled WGS sequence"/>
</dbReference>
<name>U5CWH2_AMBTC</name>
<protein>
    <recommendedName>
        <fullName evidence="3">GTD-binding domain-containing protein</fullName>
    </recommendedName>
</protein>
<dbReference type="PANTHER" id="PTHR31422">
    <property type="entry name" value="BNAANNG28530D PROTEIN"/>
    <property type="match status" value="1"/>
</dbReference>
<dbReference type="PANTHER" id="PTHR31422:SF1">
    <property type="entry name" value="GTD-BINDING DOMAIN-CONTAINING PROTEIN"/>
    <property type="match status" value="1"/>
</dbReference>
<sequence>MDVMDHGSAAELERILYIKEMQIASLELEVHAYRHKLLSIGLRGISDWKEESPAKIFQAMSLAPSEIFDHLSTCTINGSLENYDGTDSFGSSEMDANQRKDLWLLGRELETDEWPKDLNEYNAILDRIGSDFEPMRNVDISSCSKDKDTDSCFEIDPDDHCKNGFMKRKESDGDRDDKEILVSEEVPITNQSTGYHEKTEELKLDFPLVQPEVQQLQIRLQHLEDDIQSIKQTVVGRVNEELGLIRQISEKLSTQQELKKIQELVEMDASVLECESKPGLAQILQPQELKSFFLCRATKVILESLHAKAHREDQCRDCSKCT</sequence>
<gene>
    <name evidence="1" type="ORF">AMTR_s00033p00189650</name>
</gene>
<dbReference type="HOGENOM" id="CLU_864207_0_0_1"/>
<dbReference type="AlphaFoldDB" id="U5CWH2"/>
<proteinExistence type="predicted"/>
<dbReference type="Gramene" id="ERN14305">
    <property type="protein sequence ID" value="ERN14305"/>
    <property type="gene ID" value="AMTR_s00033p00189650"/>
</dbReference>
<evidence type="ECO:0000313" key="2">
    <source>
        <dbReference type="Proteomes" id="UP000017836"/>
    </source>
</evidence>
<evidence type="ECO:0000313" key="1">
    <source>
        <dbReference type="EMBL" id="ERN14305.1"/>
    </source>
</evidence>
<dbReference type="EMBL" id="KI392557">
    <property type="protein sequence ID" value="ERN14305.1"/>
    <property type="molecule type" value="Genomic_DNA"/>
</dbReference>
<accession>U5CWH2</accession>
<keyword evidence="2" id="KW-1185">Reference proteome</keyword>
<organism evidence="1 2">
    <name type="scientific">Amborella trichopoda</name>
    <dbReference type="NCBI Taxonomy" id="13333"/>
    <lineage>
        <taxon>Eukaryota</taxon>
        <taxon>Viridiplantae</taxon>
        <taxon>Streptophyta</taxon>
        <taxon>Embryophyta</taxon>
        <taxon>Tracheophyta</taxon>
        <taxon>Spermatophyta</taxon>
        <taxon>Magnoliopsida</taxon>
        <taxon>Amborellales</taxon>
        <taxon>Amborellaceae</taxon>
        <taxon>Amborella</taxon>
    </lineage>
</organism>
<evidence type="ECO:0008006" key="3">
    <source>
        <dbReference type="Google" id="ProtNLM"/>
    </source>
</evidence>
<reference evidence="2" key="1">
    <citation type="journal article" date="2013" name="Science">
        <title>The Amborella genome and the evolution of flowering plants.</title>
        <authorList>
            <consortium name="Amborella Genome Project"/>
        </authorList>
    </citation>
    <scope>NUCLEOTIDE SEQUENCE [LARGE SCALE GENOMIC DNA]</scope>
</reference>